<organism evidence="7 8">
    <name type="scientific">Peribacillus psychrosaccharolyticus</name>
    <name type="common">Bacillus psychrosaccharolyticus</name>
    <dbReference type="NCBI Taxonomy" id="1407"/>
    <lineage>
        <taxon>Bacteria</taxon>
        <taxon>Bacillati</taxon>
        <taxon>Bacillota</taxon>
        <taxon>Bacilli</taxon>
        <taxon>Bacillales</taxon>
        <taxon>Bacillaceae</taxon>
        <taxon>Peribacillus</taxon>
    </lineage>
</organism>
<dbReference type="PANTHER" id="PTHR43758:SF2">
    <property type="entry name" value="OXIDIZED PURINE NUCLEOSIDE TRIPHOSPHATE HYDROLASE"/>
    <property type="match status" value="1"/>
</dbReference>
<evidence type="ECO:0000256" key="3">
    <source>
        <dbReference type="ARBA" id="ARBA00022723"/>
    </source>
</evidence>
<evidence type="ECO:0000256" key="5">
    <source>
        <dbReference type="ARBA" id="ARBA00022842"/>
    </source>
</evidence>
<dbReference type="InterPro" id="IPR015797">
    <property type="entry name" value="NUDIX_hydrolase-like_dom_sf"/>
</dbReference>
<dbReference type="AlphaFoldDB" id="A0A974NPD9"/>
<dbReference type="PROSITE" id="PS51462">
    <property type="entry name" value="NUDIX"/>
    <property type="match status" value="1"/>
</dbReference>
<reference evidence="7 8" key="1">
    <citation type="submission" date="2021-01" db="EMBL/GenBank/DDBJ databases">
        <title>FDA dAtabase for Regulatory Grade micrObial Sequences (FDA-ARGOS): Supporting development and validation of Infectious Disease Dx tests.</title>
        <authorList>
            <person name="Nelson B."/>
            <person name="Plummer A."/>
            <person name="Tallon L."/>
            <person name="Sadzewicz L."/>
            <person name="Zhao X."/>
            <person name="Boylan J."/>
            <person name="Ott S."/>
            <person name="Bowen H."/>
            <person name="Vavikolanu K."/>
            <person name="Mehta A."/>
            <person name="Aluvathingal J."/>
            <person name="Nadendla S."/>
            <person name="Myers T."/>
            <person name="Yan Y."/>
            <person name="Sichtig H."/>
        </authorList>
    </citation>
    <scope>NUCLEOTIDE SEQUENCE [LARGE SCALE GENOMIC DNA]</scope>
    <source>
        <strain evidence="7 8">FDAARGOS_1161</strain>
    </source>
</reference>
<gene>
    <name evidence="7" type="ORF">I6J18_05640</name>
</gene>
<dbReference type="PANTHER" id="PTHR43758">
    <property type="entry name" value="7,8-DIHYDRO-8-OXOGUANINE TRIPHOSPHATASE"/>
    <property type="match status" value="1"/>
</dbReference>
<dbReference type="SUPFAM" id="SSF55811">
    <property type="entry name" value="Nudix"/>
    <property type="match status" value="1"/>
</dbReference>
<dbReference type="EMBL" id="CP068053">
    <property type="protein sequence ID" value="QQT01350.1"/>
    <property type="molecule type" value="Genomic_DNA"/>
</dbReference>
<evidence type="ECO:0000313" key="8">
    <source>
        <dbReference type="Proteomes" id="UP000595254"/>
    </source>
</evidence>
<dbReference type="GO" id="GO:0046872">
    <property type="term" value="F:metal ion binding"/>
    <property type="evidence" value="ECO:0007669"/>
    <property type="project" value="UniProtKB-KW"/>
</dbReference>
<evidence type="ECO:0000256" key="2">
    <source>
        <dbReference type="ARBA" id="ARBA00005582"/>
    </source>
</evidence>
<dbReference type="InterPro" id="IPR000086">
    <property type="entry name" value="NUDIX_hydrolase_dom"/>
</dbReference>
<dbReference type="Gene3D" id="3.90.79.10">
    <property type="entry name" value="Nucleoside Triphosphate Pyrophosphohydrolase"/>
    <property type="match status" value="1"/>
</dbReference>
<sequence length="157" mass="18060">MDIIYTICFIKRQRNSIEEYLLLLRNNEPNQHKWNGVGGKIEPGETPLNSIQREILEETGLSVTSLTAHGIVTWQTGGMYLFTAESNEEVKIECDEGILEWKPFEWIMASSEDEVVSNILYYLPHLTKEAKQKEYACTYGENDRLLSVDIRDLALCN</sequence>
<evidence type="ECO:0000313" key="7">
    <source>
        <dbReference type="EMBL" id="QQT01350.1"/>
    </source>
</evidence>
<dbReference type="KEGG" id="ppsr:I6J18_05640"/>
<proteinExistence type="inferred from homology"/>
<feature type="domain" description="Nudix hydrolase" evidence="6">
    <location>
        <begin position="1"/>
        <end position="127"/>
    </location>
</feature>
<dbReference type="RefSeq" id="WP_040373494.1">
    <property type="nucleotide sequence ID" value="NZ_CP068053.1"/>
</dbReference>
<dbReference type="InterPro" id="IPR020476">
    <property type="entry name" value="Nudix_hydrolase"/>
</dbReference>
<dbReference type="PRINTS" id="PR00502">
    <property type="entry name" value="NUDIXFAMILY"/>
</dbReference>
<comment type="cofactor">
    <cofactor evidence="1">
        <name>Mg(2+)</name>
        <dbReference type="ChEBI" id="CHEBI:18420"/>
    </cofactor>
</comment>
<evidence type="ECO:0000259" key="6">
    <source>
        <dbReference type="PROSITE" id="PS51462"/>
    </source>
</evidence>
<protein>
    <submittedName>
        <fullName evidence="7">8-oxo-dGTP diphosphatase</fullName>
    </submittedName>
</protein>
<evidence type="ECO:0000256" key="1">
    <source>
        <dbReference type="ARBA" id="ARBA00001946"/>
    </source>
</evidence>
<keyword evidence="3" id="KW-0479">Metal-binding</keyword>
<comment type="similarity">
    <text evidence="2">Belongs to the Nudix hydrolase family.</text>
</comment>
<name>A0A974NPD9_PERPY</name>
<dbReference type="Proteomes" id="UP000595254">
    <property type="component" value="Chromosome"/>
</dbReference>
<dbReference type="GO" id="GO:0016818">
    <property type="term" value="F:hydrolase activity, acting on acid anhydrides, in phosphorus-containing anhydrides"/>
    <property type="evidence" value="ECO:0007669"/>
    <property type="project" value="TreeGrafter"/>
</dbReference>
<keyword evidence="5" id="KW-0460">Magnesium</keyword>
<accession>A0A974NPD9</accession>
<dbReference type="CDD" id="cd18886">
    <property type="entry name" value="NUDIX_MutT_Nudt1"/>
    <property type="match status" value="1"/>
</dbReference>
<dbReference type="GO" id="GO:0005737">
    <property type="term" value="C:cytoplasm"/>
    <property type="evidence" value="ECO:0007669"/>
    <property type="project" value="TreeGrafter"/>
</dbReference>
<evidence type="ECO:0000256" key="4">
    <source>
        <dbReference type="ARBA" id="ARBA00022801"/>
    </source>
</evidence>
<dbReference type="Pfam" id="PF00293">
    <property type="entry name" value="NUDIX"/>
    <property type="match status" value="1"/>
</dbReference>
<keyword evidence="8" id="KW-1185">Reference proteome</keyword>
<keyword evidence="4" id="KW-0378">Hydrolase</keyword>